<keyword evidence="5" id="KW-1185">Reference proteome</keyword>
<dbReference type="InterPro" id="IPR013120">
    <property type="entry name" value="FAR_NAD-bd"/>
</dbReference>
<comment type="caution">
    <text evidence="4">The sequence shown here is derived from an EMBL/GenBank/DDBJ whole genome shotgun (WGS) entry which is preliminary data.</text>
</comment>
<dbReference type="InterPro" id="IPR010080">
    <property type="entry name" value="Thioester_reductase-like_dom"/>
</dbReference>
<evidence type="ECO:0000313" key="5">
    <source>
        <dbReference type="Proteomes" id="UP001431209"/>
    </source>
</evidence>
<evidence type="ECO:0000313" key="4">
    <source>
        <dbReference type="EMBL" id="KAL0481495.1"/>
    </source>
</evidence>
<dbReference type="NCBIfam" id="TIGR01746">
    <property type="entry name" value="Thioester-redct"/>
    <property type="match status" value="1"/>
</dbReference>
<dbReference type="PANTHER" id="PTHR44845:SF6">
    <property type="entry name" value="BETA-ALANINE-ACTIVATING ENZYME"/>
    <property type="match status" value="1"/>
</dbReference>
<gene>
    <name evidence="4" type="ORF">AKO1_011220</name>
</gene>
<dbReference type="Gene3D" id="3.40.50.720">
    <property type="entry name" value="NAD(P)-binding Rossmann-like Domain"/>
    <property type="match status" value="1"/>
</dbReference>
<dbReference type="InterPro" id="IPR042099">
    <property type="entry name" value="ANL_N_sf"/>
</dbReference>
<dbReference type="SUPFAM" id="SSF51735">
    <property type="entry name" value="NAD(P)-binding Rossmann-fold domains"/>
    <property type="match status" value="1"/>
</dbReference>
<accession>A0AAW2YWK2</accession>
<reference evidence="4 5" key="1">
    <citation type="submission" date="2024-03" db="EMBL/GenBank/DDBJ databases">
        <title>The Acrasis kona genome and developmental transcriptomes reveal deep origins of eukaryotic multicellular pathways.</title>
        <authorList>
            <person name="Sheikh S."/>
            <person name="Fu C.-J."/>
            <person name="Brown M.W."/>
            <person name="Baldauf S.L."/>
        </authorList>
    </citation>
    <scope>NUCLEOTIDE SEQUENCE [LARGE SCALE GENOMIC DNA]</scope>
    <source>
        <strain evidence="4 5">ATCC MYA-3509</strain>
    </source>
</reference>
<dbReference type="Proteomes" id="UP001431209">
    <property type="component" value="Unassembled WGS sequence"/>
</dbReference>
<dbReference type="PANTHER" id="PTHR44845">
    <property type="entry name" value="CARRIER DOMAIN-CONTAINING PROTEIN"/>
    <property type="match status" value="1"/>
</dbReference>
<evidence type="ECO:0000256" key="2">
    <source>
        <dbReference type="ARBA" id="ARBA00022553"/>
    </source>
</evidence>
<protein>
    <recommendedName>
        <fullName evidence="3">Thioester reductase (TE) domain-containing protein</fullName>
    </recommendedName>
</protein>
<sequence>MFTGYFKQDNLTKQAFDQEGYYKTGDIVQIIGNRQFQLIDRKKNIFKLAQGEYVAPEALENTFLSSPLIDQIYVYGDISKSHVVAVVVPNQQLSTNHQEEEYLLIKELNRIGIKERLQPYEIPRAILIEREPFSDKNGKLTGTLKIARFYCEQHYKDRLNRLYNDQQQIEIEENISQMMNQSSTAIDSLHAVRIMSLIKKKYHVQVPIQIIMSAESSIHHLSSFVANHKKQLVVDWQQEIELPHDISTCSSATAQQLDLSMMDHVLLTGCTGYLGVYLLHLLLKNTAMTCKIYCIVRAQDETKAMGRIVEVIKTFGLNCEMLRKVIPIVGNLSSPKLGLSEHVYSELCQHVQIIFHNAAVVNSVASYQQLRSDNVEGTLQVLRLACVGRSKVFHHISTVGVMQGSNHGVIMEDDVEEHGSYARLNALSGYSQSKWVAEQLVRRARSRGLLTTIFRPGMIGCDSATGKCNLSDWVSRFIYGCVSMNMYPDTRGRTLSVLPVDHVAEQIINLSQNEKSLNRHCYHIVNQHDLSIDWMMECIAEVFEMKRVDYSVWREEVGKKCDLSERHDGALHEALWPLISLFGKEFPSRGCVFDNHRAMEDVPSYSKCSTTMSRELLQLYAKSVVSRNY</sequence>
<keyword evidence="2" id="KW-0597">Phosphoprotein</keyword>
<dbReference type="SUPFAM" id="SSF56801">
    <property type="entry name" value="Acetyl-CoA synthetase-like"/>
    <property type="match status" value="1"/>
</dbReference>
<proteinExistence type="predicted"/>
<keyword evidence="1" id="KW-0596">Phosphopantetheine</keyword>
<dbReference type="AlphaFoldDB" id="A0AAW2YWK2"/>
<dbReference type="CDD" id="cd05235">
    <property type="entry name" value="SDR_e1"/>
    <property type="match status" value="1"/>
</dbReference>
<dbReference type="EMBL" id="JAOPGA020000768">
    <property type="protein sequence ID" value="KAL0481495.1"/>
    <property type="molecule type" value="Genomic_DNA"/>
</dbReference>
<evidence type="ECO:0000256" key="1">
    <source>
        <dbReference type="ARBA" id="ARBA00022450"/>
    </source>
</evidence>
<evidence type="ECO:0000259" key="3">
    <source>
        <dbReference type="Pfam" id="PF07993"/>
    </source>
</evidence>
<dbReference type="InterPro" id="IPR036291">
    <property type="entry name" value="NAD(P)-bd_dom_sf"/>
</dbReference>
<dbReference type="Gene3D" id="3.40.50.12780">
    <property type="entry name" value="N-terminal domain of ligase-like"/>
    <property type="match status" value="1"/>
</dbReference>
<name>A0AAW2YWK2_9EUKA</name>
<organism evidence="4 5">
    <name type="scientific">Acrasis kona</name>
    <dbReference type="NCBI Taxonomy" id="1008807"/>
    <lineage>
        <taxon>Eukaryota</taxon>
        <taxon>Discoba</taxon>
        <taxon>Heterolobosea</taxon>
        <taxon>Tetramitia</taxon>
        <taxon>Eutetramitia</taxon>
        <taxon>Acrasidae</taxon>
        <taxon>Acrasis</taxon>
    </lineage>
</organism>
<feature type="domain" description="Thioester reductase (TE)" evidence="3">
    <location>
        <begin position="267"/>
        <end position="507"/>
    </location>
</feature>
<dbReference type="Pfam" id="PF07993">
    <property type="entry name" value="NAD_binding_4"/>
    <property type="match status" value="1"/>
</dbReference>